<proteinExistence type="predicted"/>
<dbReference type="InterPro" id="IPR028082">
    <property type="entry name" value="Peripla_BP_I"/>
</dbReference>
<name>A0A4U8Q8D2_9FIRM</name>
<dbReference type="SUPFAM" id="SSF53822">
    <property type="entry name" value="Periplasmic binding protein-like I"/>
    <property type="match status" value="1"/>
</dbReference>
<keyword evidence="1" id="KW-0678">Repressor</keyword>
<evidence type="ECO:0000313" key="6">
    <source>
        <dbReference type="EMBL" id="TLD01210.1"/>
    </source>
</evidence>
<reference evidence="6 7" key="1">
    <citation type="journal article" date="2019" name="Anaerobe">
        <title>Detection of Robinsoniella peoriensis in multiple bone samples of a trauma patient.</title>
        <authorList>
            <person name="Schrottner P."/>
            <person name="Hartwich K."/>
            <person name="Bunk B."/>
            <person name="Schober I."/>
            <person name="Helbig S."/>
            <person name="Rudolph W.W."/>
            <person name="Gunzer F."/>
        </authorList>
    </citation>
    <scope>NUCLEOTIDE SEQUENCE [LARGE SCALE GENOMIC DNA]</scope>
    <source>
        <strain evidence="6 7">DSM 106044</strain>
    </source>
</reference>
<dbReference type="InterPro" id="IPR001761">
    <property type="entry name" value="Peripla_BP/Lac1_sug-bd_dom"/>
</dbReference>
<dbReference type="CDD" id="cd06291">
    <property type="entry name" value="PBP1_Qymf-like"/>
    <property type="match status" value="1"/>
</dbReference>
<keyword evidence="3" id="KW-0238">DNA-binding</keyword>
<dbReference type="Proteomes" id="UP000306509">
    <property type="component" value="Unassembled WGS sequence"/>
</dbReference>
<dbReference type="EMBL" id="QGQD01000043">
    <property type="protein sequence ID" value="TLD01210.1"/>
    <property type="molecule type" value="Genomic_DNA"/>
</dbReference>
<protein>
    <submittedName>
        <fullName evidence="6">Ribose operon repressor</fullName>
    </submittedName>
</protein>
<dbReference type="SUPFAM" id="SSF47413">
    <property type="entry name" value="lambda repressor-like DNA-binding domains"/>
    <property type="match status" value="1"/>
</dbReference>
<dbReference type="Pfam" id="PF00356">
    <property type="entry name" value="LacI"/>
    <property type="match status" value="1"/>
</dbReference>
<dbReference type="Gene3D" id="1.10.260.40">
    <property type="entry name" value="lambda repressor-like DNA-binding domains"/>
    <property type="match status" value="1"/>
</dbReference>
<dbReference type="PROSITE" id="PS50932">
    <property type="entry name" value="HTH_LACI_2"/>
    <property type="match status" value="1"/>
</dbReference>
<gene>
    <name evidence="6" type="primary">rbsR_4</name>
    <name evidence="6" type="ORF">DSM106044_02002</name>
</gene>
<dbReference type="CDD" id="cd01392">
    <property type="entry name" value="HTH_LacI"/>
    <property type="match status" value="1"/>
</dbReference>
<dbReference type="SMART" id="SM00354">
    <property type="entry name" value="HTH_LACI"/>
    <property type="match status" value="1"/>
</dbReference>
<dbReference type="GO" id="GO:0003700">
    <property type="term" value="F:DNA-binding transcription factor activity"/>
    <property type="evidence" value="ECO:0007669"/>
    <property type="project" value="TreeGrafter"/>
</dbReference>
<evidence type="ECO:0000256" key="1">
    <source>
        <dbReference type="ARBA" id="ARBA00022491"/>
    </source>
</evidence>
<dbReference type="RefSeq" id="WP_138002384.1">
    <property type="nucleotide sequence ID" value="NZ_QGQD01000043.1"/>
</dbReference>
<dbReference type="PANTHER" id="PTHR30146">
    <property type="entry name" value="LACI-RELATED TRANSCRIPTIONAL REPRESSOR"/>
    <property type="match status" value="1"/>
</dbReference>
<dbReference type="InterPro" id="IPR000843">
    <property type="entry name" value="HTH_LacI"/>
</dbReference>
<dbReference type="PRINTS" id="PR00036">
    <property type="entry name" value="HTHLACI"/>
</dbReference>
<keyword evidence="7" id="KW-1185">Reference proteome</keyword>
<comment type="caution">
    <text evidence="6">The sequence shown here is derived from an EMBL/GenBank/DDBJ whole genome shotgun (WGS) entry which is preliminary data.</text>
</comment>
<dbReference type="PANTHER" id="PTHR30146:SF95">
    <property type="entry name" value="RIBOSE OPERON REPRESSOR"/>
    <property type="match status" value="1"/>
</dbReference>
<sequence length="330" mass="37323">MVSIRDVAKIAGVSPATVSRVMNETANVDEEKRQRVLNAIQETGFKPNEVARSLFKRSSRIIGMIVPNIENPFFNELAKAIEEESYRRGYRLTLCNSNNDLEKEKKNLSLLDRMNADGIILMTNQEKMENEVHKCRIPVVMIDRQLEGGGESACIQSDHYTGGRIAMEYLISCGCEHIVHMRGPLKFSSARRRYQGYQDVCRERGLQESVIDCRYDYEDGLNKAMEILEKFPQTDGIIAANDMVAISVYKVLIRKGYRIPQDIQLIGFDNISLSRLVTPELTTVSQPIGEMGKAAVEALIRAVEGKEAIKKLFEVKLIKRETTLNTSNEI</sequence>
<keyword evidence="2" id="KW-0805">Transcription regulation</keyword>
<feature type="domain" description="HTH lacI-type" evidence="5">
    <location>
        <begin position="2"/>
        <end position="56"/>
    </location>
</feature>
<dbReference type="Pfam" id="PF00532">
    <property type="entry name" value="Peripla_BP_1"/>
    <property type="match status" value="1"/>
</dbReference>
<evidence type="ECO:0000256" key="4">
    <source>
        <dbReference type="ARBA" id="ARBA00023163"/>
    </source>
</evidence>
<evidence type="ECO:0000313" key="7">
    <source>
        <dbReference type="Proteomes" id="UP000306509"/>
    </source>
</evidence>
<organism evidence="6 7">
    <name type="scientific">Robinsoniella peoriensis</name>
    <dbReference type="NCBI Taxonomy" id="180332"/>
    <lineage>
        <taxon>Bacteria</taxon>
        <taxon>Bacillati</taxon>
        <taxon>Bacillota</taxon>
        <taxon>Clostridia</taxon>
        <taxon>Lachnospirales</taxon>
        <taxon>Lachnospiraceae</taxon>
        <taxon>Robinsoniella</taxon>
    </lineage>
</organism>
<dbReference type="AlphaFoldDB" id="A0A4U8Q8D2"/>
<dbReference type="STRING" id="180332.GCA_000797495_04937"/>
<dbReference type="GO" id="GO:0000976">
    <property type="term" value="F:transcription cis-regulatory region binding"/>
    <property type="evidence" value="ECO:0007669"/>
    <property type="project" value="TreeGrafter"/>
</dbReference>
<evidence type="ECO:0000256" key="2">
    <source>
        <dbReference type="ARBA" id="ARBA00023015"/>
    </source>
</evidence>
<dbReference type="InterPro" id="IPR010982">
    <property type="entry name" value="Lambda_DNA-bd_dom_sf"/>
</dbReference>
<keyword evidence="4" id="KW-0804">Transcription</keyword>
<dbReference type="Gene3D" id="3.40.50.2300">
    <property type="match status" value="2"/>
</dbReference>
<evidence type="ECO:0000256" key="3">
    <source>
        <dbReference type="ARBA" id="ARBA00023125"/>
    </source>
</evidence>
<evidence type="ECO:0000259" key="5">
    <source>
        <dbReference type="PROSITE" id="PS50932"/>
    </source>
</evidence>
<dbReference type="PROSITE" id="PS00356">
    <property type="entry name" value="HTH_LACI_1"/>
    <property type="match status" value="1"/>
</dbReference>
<accession>A0A4U8Q8D2</accession>